<dbReference type="InterPro" id="IPR002477">
    <property type="entry name" value="Peptidoglycan-bd-like"/>
</dbReference>
<dbReference type="Pfam" id="PF01471">
    <property type="entry name" value="PG_binding_1"/>
    <property type="match status" value="1"/>
</dbReference>
<evidence type="ECO:0000256" key="2">
    <source>
        <dbReference type="SAM" id="SignalP"/>
    </source>
</evidence>
<gene>
    <name evidence="4" type="ORF">ORD21_00085</name>
</gene>
<dbReference type="RefSeq" id="WP_317638302.1">
    <property type="nucleotide sequence ID" value="NZ_JAPMIV010000001.1"/>
</dbReference>
<keyword evidence="5" id="KW-1185">Reference proteome</keyword>
<reference evidence="4 5" key="1">
    <citation type="submission" date="2022-11" db="EMBL/GenBank/DDBJ databases">
        <title>Deinococcus ZS9-10, Low Temperature and Draught-tolerating, UV-resistant Bacteria from Continental Antarctica.</title>
        <authorList>
            <person name="Cheng L."/>
        </authorList>
    </citation>
    <scope>NUCLEOTIDE SEQUENCE [LARGE SCALE GENOMIC DNA]</scope>
    <source>
        <strain evidence="4 5">ZS9-10</strain>
    </source>
</reference>
<sequence>MMRVAVLSFTLLVTAATAAPGGADLEAAALKTAQTLGGVLRDCPANFGQVGTPQKQCVGVGEGVEAARLKLNTALPKEFYGVWRSRDEQRSVYNWVRTAGGYVYLRLQPDPDGRAQTLIYLDLPPAQAGAGPDGAASAGTPAVKASQADSMTLTPIRPTSAAPAQPTPAQTSPIQTAPVQTNVEVVTAPSGQANPQDSTAAAPTPAAPGPNLAPVPFVRNLAVQNRRFNGPDVLAVQNRLIALMRPQRAGQGDGWYGPVTANTVRVFQKAHGLPATGVVNRATWDRLFSGTTQGFDAPGTP</sequence>
<proteinExistence type="predicted"/>
<dbReference type="InterPro" id="IPR036365">
    <property type="entry name" value="PGBD-like_sf"/>
</dbReference>
<feature type="compositionally biased region" description="Polar residues" evidence="1">
    <location>
        <begin position="189"/>
        <end position="199"/>
    </location>
</feature>
<feature type="signal peptide" evidence="2">
    <location>
        <begin position="1"/>
        <end position="18"/>
    </location>
</feature>
<feature type="domain" description="Peptidoglycan binding-like" evidence="3">
    <location>
        <begin position="229"/>
        <end position="287"/>
    </location>
</feature>
<feature type="region of interest" description="Disordered" evidence="1">
    <location>
        <begin position="189"/>
        <end position="208"/>
    </location>
</feature>
<dbReference type="InterPro" id="IPR036366">
    <property type="entry name" value="PGBDSf"/>
</dbReference>
<organism evidence="4 5">
    <name type="scientific">Deinococcus arenicola</name>
    <dbReference type="NCBI Taxonomy" id="2994950"/>
    <lineage>
        <taxon>Bacteria</taxon>
        <taxon>Thermotogati</taxon>
        <taxon>Deinococcota</taxon>
        <taxon>Deinococci</taxon>
        <taxon>Deinococcales</taxon>
        <taxon>Deinococcaceae</taxon>
        <taxon>Deinococcus</taxon>
    </lineage>
</organism>
<evidence type="ECO:0000256" key="1">
    <source>
        <dbReference type="SAM" id="MobiDB-lite"/>
    </source>
</evidence>
<name>A0ABU4DKQ8_9DEIO</name>
<feature type="chain" id="PRO_5046746916" evidence="2">
    <location>
        <begin position="19"/>
        <end position="301"/>
    </location>
</feature>
<comment type="caution">
    <text evidence="4">The sequence shown here is derived from an EMBL/GenBank/DDBJ whole genome shotgun (WGS) entry which is preliminary data.</text>
</comment>
<dbReference type="SUPFAM" id="SSF47090">
    <property type="entry name" value="PGBD-like"/>
    <property type="match status" value="1"/>
</dbReference>
<protein>
    <submittedName>
        <fullName evidence="4">Peptidoglycan-binding protein</fullName>
    </submittedName>
</protein>
<evidence type="ECO:0000259" key="3">
    <source>
        <dbReference type="Pfam" id="PF01471"/>
    </source>
</evidence>
<dbReference type="Gene3D" id="1.10.101.10">
    <property type="entry name" value="PGBD-like superfamily/PGBD"/>
    <property type="match status" value="1"/>
</dbReference>
<dbReference type="EMBL" id="JAPMIV010000001">
    <property type="protein sequence ID" value="MDV6373001.1"/>
    <property type="molecule type" value="Genomic_DNA"/>
</dbReference>
<keyword evidence="2" id="KW-0732">Signal</keyword>
<feature type="compositionally biased region" description="Low complexity" evidence="1">
    <location>
        <begin position="128"/>
        <end position="142"/>
    </location>
</feature>
<accession>A0ABU4DKQ8</accession>
<dbReference type="Proteomes" id="UP001276150">
    <property type="component" value="Unassembled WGS sequence"/>
</dbReference>
<feature type="region of interest" description="Disordered" evidence="1">
    <location>
        <begin position="128"/>
        <end position="149"/>
    </location>
</feature>
<evidence type="ECO:0000313" key="4">
    <source>
        <dbReference type="EMBL" id="MDV6373001.1"/>
    </source>
</evidence>
<evidence type="ECO:0000313" key="5">
    <source>
        <dbReference type="Proteomes" id="UP001276150"/>
    </source>
</evidence>